<dbReference type="AlphaFoldDB" id="A0A243QCL7"/>
<keyword evidence="2 3" id="KW-0040">ANK repeat</keyword>
<dbReference type="Gene3D" id="1.25.40.20">
    <property type="entry name" value="Ankyrin repeat-containing domain"/>
    <property type="match status" value="1"/>
</dbReference>
<comment type="caution">
    <text evidence="5">The sequence shown here is derived from an EMBL/GenBank/DDBJ whole genome shotgun (WGS) entry which is preliminary data.</text>
</comment>
<dbReference type="PROSITE" id="PS50088">
    <property type="entry name" value="ANK_REPEAT"/>
    <property type="match status" value="1"/>
</dbReference>
<evidence type="ECO:0000256" key="3">
    <source>
        <dbReference type="PROSITE-ProRule" id="PRU00023"/>
    </source>
</evidence>
<dbReference type="SMART" id="SM00248">
    <property type="entry name" value="ANK"/>
    <property type="match status" value="3"/>
</dbReference>
<evidence type="ECO:0000256" key="1">
    <source>
        <dbReference type="ARBA" id="ARBA00022737"/>
    </source>
</evidence>
<feature type="repeat" description="ANK" evidence="3">
    <location>
        <begin position="183"/>
        <end position="215"/>
    </location>
</feature>
<dbReference type="PANTHER" id="PTHR24189:SF50">
    <property type="entry name" value="ANKYRIN REPEAT AND SOCS BOX PROTEIN 2"/>
    <property type="match status" value="1"/>
</dbReference>
<evidence type="ECO:0000313" key="5">
    <source>
        <dbReference type="EMBL" id="OUC79068.1"/>
    </source>
</evidence>
<accession>A0A243QCL7</accession>
<keyword evidence="4" id="KW-0812">Transmembrane</keyword>
<dbReference type="InterPro" id="IPR002110">
    <property type="entry name" value="Ankyrin_rpt"/>
</dbReference>
<keyword evidence="1" id="KW-0677">Repeat</keyword>
<dbReference type="STRING" id="417102.CA982_10140"/>
<reference evidence="5 6" key="1">
    <citation type="submission" date="2017-05" db="EMBL/GenBank/DDBJ databases">
        <title>Biotechnological potential of actinobacteria isolated from South African environments.</title>
        <authorList>
            <person name="Le Roes-Hill M."/>
            <person name="Prins A."/>
            <person name="Durrell K.A."/>
        </authorList>
    </citation>
    <scope>NUCLEOTIDE SEQUENCE [LARGE SCALE GENOMIC DNA]</scope>
    <source>
        <strain evidence="5">BS2</strain>
    </source>
</reference>
<dbReference type="PANTHER" id="PTHR24189">
    <property type="entry name" value="MYOTROPHIN"/>
    <property type="match status" value="1"/>
</dbReference>
<protein>
    <submittedName>
        <fullName evidence="5">Uncharacterized protein</fullName>
    </submittedName>
</protein>
<dbReference type="EMBL" id="NGFO01000009">
    <property type="protein sequence ID" value="OUC79068.1"/>
    <property type="molecule type" value="Genomic_DNA"/>
</dbReference>
<organism evidence="5 6">
    <name type="scientific">Gordonia lacunae</name>
    <dbReference type="NCBI Taxonomy" id="417102"/>
    <lineage>
        <taxon>Bacteria</taxon>
        <taxon>Bacillati</taxon>
        <taxon>Actinomycetota</taxon>
        <taxon>Actinomycetes</taxon>
        <taxon>Mycobacteriales</taxon>
        <taxon>Gordoniaceae</taxon>
        <taxon>Gordonia</taxon>
    </lineage>
</organism>
<name>A0A243QCL7_9ACTN</name>
<gene>
    <name evidence="5" type="ORF">CA982_10140</name>
</gene>
<keyword evidence="4" id="KW-1133">Transmembrane helix</keyword>
<evidence type="ECO:0000256" key="2">
    <source>
        <dbReference type="ARBA" id="ARBA00023043"/>
    </source>
</evidence>
<evidence type="ECO:0000256" key="4">
    <source>
        <dbReference type="SAM" id="Phobius"/>
    </source>
</evidence>
<dbReference type="InterPro" id="IPR050745">
    <property type="entry name" value="Multifunctional_regulatory"/>
</dbReference>
<sequence>MRRRADPDYRRNRAFGAEVEADGVRADGVAASSTVPVHRLVALCATAMSVCMLAGCGWIADIVSVRADAADYFTAPTVALLDAARRDDQAQIRSLVAAGADLDEQGGDPDTDPRRVNITPLQWAVEFEPPTAVGALLRAGADPHRPGAGRYNAVAYSVLLDRFRAFRTFVEFDAGLVEASDRIGGNVVHTAVRHRRGDALRLLIDRGADLDSVQPLAGRTPLFTAADVLNIDHCLILLRAGADGAHRDQRGSTFLPALYTADDSIRTGSYLRTRAAIESEMRARDFPIETGR</sequence>
<keyword evidence="4" id="KW-0472">Membrane</keyword>
<dbReference type="SUPFAM" id="SSF48403">
    <property type="entry name" value="Ankyrin repeat"/>
    <property type="match status" value="1"/>
</dbReference>
<dbReference type="Proteomes" id="UP000194632">
    <property type="component" value="Unassembled WGS sequence"/>
</dbReference>
<evidence type="ECO:0000313" key="6">
    <source>
        <dbReference type="Proteomes" id="UP000194632"/>
    </source>
</evidence>
<keyword evidence="6" id="KW-1185">Reference proteome</keyword>
<dbReference type="InterPro" id="IPR036770">
    <property type="entry name" value="Ankyrin_rpt-contain_sf"/>
</dbReference>
<dbReference type="PROSITE" id="PS50297">
    <property type="entry name" value="ANK_REP_REGION"/>
    <property type="match status" value="1"/>
</dbReference>
<proteinExistence type="predicted"/>
<feature type="transmembrane region" description="Helical" evidence="4">
    <location>
        <begin position="40"/>
        <end position="60"/>
    </location>
</feature>